<evidence type="ECO:0000313" key="7">
    <source>
        <dbReference type="EMBL" id="KZN01879.1"/>
    </source>
</evidence>
<dbReference type="InterPro" id="IPR015300">
    <property type="entry name" value="DNA-bd_pseudobarrel_sf"/>
</dbReference>
<evidence type="ECO:0000256" key="4">
    <source>
        <dbReference type="ARBA" id="ARBA00023163"/>
    </source>
</evidence>
<keyword evidence="9" id="KW-1185">Reference proteome</keyword>
<accession>A0A169WAQ5</accession>
<proteinExistence type="predicted"/>
<evidence type="ECO:0000256" key="2">
    <source>
        <dbReference type="ARBA" id="ARBA00023015"/>
    </source>
</evidence>
<gene>
    <name evidence="7" type="ORF">DCAR_010633</name>
    <name evidence="8" type="ORF">DCAR_0312087</name>
</gene>
<dbReference type="PROSITE" id="PS50863">
    <property type="entry name" value="B3"/>
    <property type="match status" value="1"/>
</dbReference>
<dbReference type="Proteomes" id="UP000077755">
    <property type="component" value="Chromosome 3"/>
</dbReference>
<dbReference type="InterPro" id="IPR003340">
    <property type="entry name" value="B3_DNA-bd"/>
</dbReference>
<dbReference type="GO" id="GO:0003677">
    <property type="term" value="F:DNA binding"/>
    <property type="evidence" value="ECO:0007669"/>
    <property type="project" value="UniProtKB-KW"/>
</dbReference>
<dbReference type="InterPro" id="IPR050655">
    <property type="entry name" value="Plant_B3_domain"/>
</dbReference>
<feature type="domain" description="TF-B3" evidence="6">
    <location>
        <begin position="220"/>
        <end position="273"/>
    </location>
</feature>
<dbReference type="PANTHER" id="PTHR31920:SF135">
    <property type="entry name" value="B3 DOMAIN-CONTAINING PROTEIN OS03G0621600-RELATED"/>
    <property type="match status" value="1"/>
</dbReference>
<dbReference type="GO" id="GO:0005634">
    <property type="term" value="C:nucleus"/>
    <property type="evidence" value="ECO:0007669"/>
    <property type="project" value="UniProtKB-SubCell"/>
</dbReference>
<dbReference type="AlphaFoldDB" id="A0A169WAQ5"/>
<evidence type="ECO:0000256" key="5">
    <source>
        <dbReference type="ARBA" id="ARBA00023242"/>
    </source>
</evidence>
<sequence length="538" mass="61536">MASSKVNSMASSKNRINASISTIVETEGNLAMHRNDEIRFICPNFSTDYIPGVLKLPREFCVENSNRIPERVLLHVPPRVVWKGLFKKDRFCIERLEKMMSCYCIKPYHVVLFEYDGGRNFYLKFFNPYGVESSYHIEDRSHAGVEMDKKFLTTSDFEDEKLCGTLSFNSYESAKGICDVVLRKRHLRKSEAYNLFKKAEWESLGIIQSMDYVKLTYKKKSWVVKLKWHSGNLYMGKMWYNFAKAGNMCRGDTIVFQKTEKPQKYMVCVFEKKLFGKCNVAGVGQNNGIMDWFKIANLEFIYTGEMEIPRVFSKIPGLRIPEDVNLVLKNGERFVAKYSSKENMLSGMKNMIRRYSIRATDVMIFSLTNSSTFVVSLFKISGMESKYIVANEDGGEGGSNVEEEDIMVTADDSGEGLEDVPNENDPNNAEHGIVDAGGVANELVSFRVVLKPSHVDKKQHGLYLPQNMYGTYKEWTASTIIRLMCDGRISFVSLLRSGRICRFGKGWSEFTTDHNLLEGQEIQLDYVDELTFEVTIGQ</sequence>
<dbReference type="SUPFAM" id="SSF101936">
    <property type="entry name" value="DNA-binding pseudobarrel domain"/>
    <property type="match status" value="4"/>
</dbReference>
<evidence type="ECO:0000313" key="9">
    <source>
        <dbReference type="Proteomes" id="UP000077755"/>
    </source>
</evidence>
<reference evidence="7" key="1">
    <citation type="journal article" date="2016" name="Nat. Genet.">
        <title>A high-quality carrot genome assembly provides new insights into carotenoid accumulation and asterid genome evolution.</title>
        <authorList>
            <person name="Iorizzo M."/>
            <person name="Ellison S."/>
            <person name="Senalik D."/>
            <person name="Zeng P."/>
            <person name="Satapoomin P."/>
            <person name="Huang J."/>
            <person name="Bowman M."/>
            <person name="Iovene M."/>
            <person name="Sanseverino W."/>
            <person name="Cavagnaro P."/>
            <person name="Yildiz M."/>
            <person name="Macko-Podgorni A."/>
            <person name="Moranska E."/>
            <person name="Grzebelus E."/>
            <person name="Grzebelus D."/>
            <person name="Ashrafi H."/>
            <person name="Zheng Z."/>
            <person name="Cheng S."/>
            <person name="Spooner D."/>
            <person name="Van Deynze A."/>
            <person name="Simon P."/>
        </authorList>
    </citation>
    <scope>NUCLEOTIDE SEQUENCE [LARGE SCALE GENOMIC DNA]</scope>
    <source>
        <tissue evidence="7">Leaf</tissue>
    </source>
</reference>
<keyword evidence="4" id="KW-0804">Transcription</keyword>
<evidence type="ECO:0000256" key="3">
    <source>
        <dbReference type="ARBA" id="ARBA00023125"/>
    </source>
</evidence>
<dbReference type="SMART" id="SM01019">
    <property type="entry name" value="B3"/>
    <property type="match status" value="4"/>
</dbReference>
<name>A0A169WAQ5_DAUCS</name>
<protein>
    <recommendedName>
        <fullName evidence="6">TF-B3 domain-containing protein</fullName>
    </recommendedName>
</protein>
<keyword evidence="5" id="KW-0539">Nucleus</keyword>
<evidence type="ECO:0000259" key="6">
    <source>
        <dbReference type="PROSITE" id="PS50863"/>
    </source>
</evidence>
<keyword evidence="2" id="KW-0805">Transcription regulation</keyword>
<dbReference type="Gene3D" id="2.40.330.10">
    <property type="entry name" value="DNA-binding pseudobarrel domain"/>
    <property type="match status" value="3"/>
</dbReference>
<evidence type="ECO:0000313" key="8">
    <source>
        <dbReference type="EMBL" id="WOG92811.1"/>
    </source>
</evidence>
<evidence type="ECO:0000256" key="1">
    <source>
        <dbReference type="ARBA" id="ARBA00004123"/>
    </source>
</evidence>
<organism evidence="7">
    <name type="scientific">Daucus carota subsp. sativus</name>
    <name type="common">Carrot</name>
    <dbReference type="NCBI Taxonomy" id="79200"/>
    <lineage>
        <taxon>Eukaryota</taxon>
        <taxon>Viridiplantae</taxon>
        <taxon>Streptophyta</taxon>
        <taxon>Embryophyta</taxon>
        <taxon>Tracheophyta</taxon>
        <taxon>Spermatophyta</taxon>
        <taxon>Magnoliopsida</taxon>
        <taxon>eudicotyledons</taxon>
        <taxon>Gunneridae</taxon>
        <taxon>Pentapetalae</taxon>
        <taxon>asterids</taxon>
        <taxon>campanulids</taxon>
        <taxon>Apiales</taxon>
        <taxon>Apiaceae</taxon>
        <taxon>Apioideae</taxon>
        <taxon>Scandiceae</taxon>
        <taxon>Daucinae</taxon>
        <taxon>Daucus</taxon>
        <taxon>Daucus sect. Daucus</taxon>
    </lineage>
</organism>
<keyword evidence="3" id="KW-0238">DNA-binding</keyword>
<dbReference type="PANTHER" id="PTHR31920">
    <property type="entry name" value="B3 DOMAIN-CONTAINING"/>
    <property type="match status" value="1"/>
</dbReference>
<dbReference type="EMBL" id="CP093345">
    <property type="protein sequence ID" value="WOG92811.1"/>
    <property type="molecule type" value="Genomic_DNA"/>
</dbReference>
<comment type="subcellular location">
    <subcellularLocation>
        <location evidence="1">Nucleus</location>
    </subcellularLocation>
</comment>
<dbReference type="EMBL" id="LNRQ01000003">
    <property type="protein sequence ID" value="KZN01879.1"/>
    <property type="molecule type" value="Genomic_DNA"/>
</dbReference>
<reference evidence="8" key="2">
    <citation type="submission" date="2022-03" db="EMBL/GenBank/DDBJ databases">
        <title>Draft title - Genomic analysis of global carrot germplasm unveils the trajectory of domestication and the origin of high carotenoid orange carrot.</title>
        <authorList>
            <person name="Iorizzo M."/>
            <person name="Ellison S."/>
            <person name="Senalik D."/>
            <person name="Macko-Podgorni A."/>
            <person name="Grzebelus D."/>
            <person name="Bostan H."/>
            <person name="Rolling W."/>
            <person name="Curaba J."/>
            <person name="Simon P."/>
        </authorList>
    </citation>
    <scope>NUCLEOTIDE SEQUENCE</scope>
    <source>
        <tissue evidence="8">Leaf</tissue>
    </source>
</reference>
<dbReference type="Gramene" id="KZN01879">
    <property type="protein sequence ID" value="KZN01879"/>
    <property type="gene ID" value="DCAR_010633"/>
</dbReference>